<gene>
    <name evidence="2" type="ORF">FHE65_15125</name>
    <name evidence="1" type="ORF">FHE65_35320</name>
</gene>
<dbReference type="OrthoDB" id="5146042at2"/>
<evidence type="ECO:0000313" key="3">
    <source>
        <dbReference type="Proteomes" id="UP000306740"/>
    </source>
</evidence>
<comment type="caution">
    <text evidence="1">The sequence shown here is derived from an EMBL/GenBank/DDBJ whole genome shotgun (WGS) entry which is preliminary data.</text>
</comment>
<proteinExistence type="predicted"/>
<name>A0A5C4M1I4_9ACTN</name>
<dbReference type="EMBL" id="VDFR01000069">
    <property type="protein sequence ID" value="TNC45151.1"/>
    <property type="molecule type" value="Genomic_DNA"/>
</dbReference>
<dbReference type="Proteomes" id="UP000306740">
    <property type="component" value="Unassembled WGS sequence"/>
</dbReference>
<evidence type="ECO:0000313" key="1">
    <source>
        <dbReference type="EMBL" id="TNC24784.1"/>
    </source>
</evidence>
<organism evidence="1 3">
    <name type="scientific">Mumia zhuanghuii</name>
    <dbReference type="NCBI Taxonomy" id="2585211"/>
    <lineage>
        <taxon>Bacteria</taxon>
        <taxon>Bacillati</taxon>
        <taxon>Actinomycetota</taxon>
        <taxon>Actinomycetes</taxon>
        <taxon>Propionibacteriales</taxon>
        <taxon>Nocardioidaceae</taxon>
        <taxon>Mumia</taxon>
    </lineage>
</organism>
<evidence type="ECO:0000313" key="2">
    <source>
        <dbReference type="EMBL" id="TNC45151.1"/>
    </source>
</evidence>
<dbReference type="AlphaFoldDB" id="A0A5C4M1I4"/>
<protein>
    <recommendedName>
        <fullName evidence="4">DUF559 domain-containing protein</fullName>
    </recommendedName>
</protein>
<evidence type="ECO:0008006" key="4">
    <source>
        <dbReference type="Google" id="ProtNLM"/>
    </source>
</evidence>
<accession>A0A5C4M1I4</accession>
<sequence length="228" mass="25033">MRVAVSRGRHLKAVPAGIVIERRVHLDGLVEWNRSPPRLRYDEAVLDVALDATDEVETVAVLAAGCASRRTTAHRLAAALAARSRVAGRRWLQAVLRDIADGTHSVLEHGYLTRVERPHGLPRARRQVLSKDAGRAAYRDVEHGRVIVELDGRIYHESSARRDADLERDLDVLAAGRPTARLGWGQVFRRPCSTAVTLARLLRLNGWDGVPLPCEAPGCAVRSFGATA</sequence>
<dbReference type="EMBL" id="VDFR01000257">
    <property type="protein sequence ID" value="TNC24784.1"/>
    <property type="molecule type" value="Genomic_DNA"/>
</dbReference>
<dbReference type="RefSeq" id="WP_139106142.1">
    <property type="nucleotide sequence ID" value="NZ_VDFR01000069.1"/>
</dbReference>
<reference evidence="1 3" key="1">
    <citation type="submission" date="2019-05" db="EMBL/GenBank/DDBJ databases">
        <title>Mumia sp. nov., isolated from the intestinal contents of plateau pika (Ochotona curzoniae) in the Qinghai-Tibet plateau of China.</title>
        <authorList>
            <person name="Tian Z."/>
        </authorList>
    </citation>
    <scope>NUCLEOTIDE SEQUENCE [LARGE SCALE GENOMIC DNA]</scope>
    <source>
        <strain evidence="3">527</strain>
        <strain evidence="1">Z527</strain>
    </source>
</reference>